<organism evidence="2 3">
    <name type="scientific">Streptomyces albipurpureus</name>
    <dbReference type="NCBI Taxonomy" id="2897419"/>
    <lineage>
        <taxon>Bacteria</taxon>
        <taxon>Bacillati</taxon>
        <taxon>Actinomycetota</taxon>
        <taxon>Actinomycetes</taxon>
        <taxon>Kitasatosporales</taxon>
        <taxon>Streptomycetaceae</taxon>
        <taxon>Streptomyces</taxon>
    </lineage>
</organism>
<gene>
    <name evidence="2" type="ORF">NBG84_30420</name>
</gene>
<keyword evidence="3" id="KW-1185">Reference proteome</keyword>
<comment type="caution">
    <text evidence="2">The sequence shown here is derived from an EMBL/GenBank/DDBJ whole genome shotgun (WGS) entry which is preliminary data.</text>
</comment>
<protein>
    <submittedName>
        <fullName evidence="2">Uncharacterized protein</fullName>
    </submittedName>
</protein>
<feature type="region of interest" description="Disordered" evidence="1">
    <location>
        <begin position="35"/>
        <end position="88"/>
    </location>
</feature>
<sequence>MRPQIWIADVVRALEVTQGEEERARVVELLGFASTTAPQSGGDLSPVRPLPLDQGFDSASTDQRAPHQDDTPLSPTGDEQPETSGGLDDLRLLAPVRTQTPSQAPDPVEPLALPSSERVQGPHLPLLVPHWTSAILQAALAQKVAEGPIDIDALIDSLAHGRPITRLPRRPVPTLRYGVQVLVDRGAGMQPFRRDQDHLVRQLRSIVGAELVEVGYFADLPQRGTGPGARWTRTTYAPPASGKRILLLSDLGLGRPPYAPEQSEPSDWEDFVELVTRAGCQPIALSPYPPDRWPAWMTRLLPLVSWDRSTTTGWVSARMP</sequence>
<accession>A0ABT0UVQ9</accession>
<evidence type="ECO:0000256" key="1">
    <source>
        <dbReference type="SAM" id="MobiDB-lite"/>
    </source>
</evidence>
<dbReference type="EMBL" id="JAMQAW010000041">
    <property type="protein sequence ID" value="MCM2392550.1"/>
    <property type="molecule type" value="Genomic_DNA"/>
</dbReference>
<dbReference type="RefSeq" id="WP_250922873.1">
    <property type="nucleotide sequence ID" value="NZ_JAMQAW010000041.1"/>
</dbReference>
<proteinExistence type="predicted"/>
<name>A0ABT0UVQ9_9ACTN</name>
<reference evidence="2" key="1">
    <citation type="submission" date="2022-06" db="EMBL/GenBank/DDBJ databases">
        <title>Genome public.</title>
        <authorList>
            <person name="Sun Q."/>
        </authorList>
    </citation>
    <scope>NUCLEOTIDE SEQUENCE</scope>
    <source>
        <strain evidence="2">CWNU-1</strain>
    </source>
</reference>
<evidence type="ECO:0000313" key="2">
    <source>
        <dbReference type="EMBL" id="MCM2392550.1"/>
    </source>
</evidence>
<evidence type="ECO:0000313" key="3">
    <source>
        <dbReference type="Proteomes" id="UP001431429"/>
    </source>
</evidence>
<dbReference type="Proteomes" id="UP001431429">
    <property type="component" value="Unassembled WGS sequence"/>
</dbReference>